<keyword evidence="4" id="KW-1185">Reference proteome</keyword>
<organism evidence="3 4">
    <name type="scientific">Labilithrix luteola</name>
    <dbReference type="NCBI Taxonomy" id="1391654"/>
    <lineage>
        <taxon>Bacteria</taxon>
        <taxon>Pseudomonadati</taxon>
        <taxon>Myxococcota</taxon>
        <taxon>Polyangia</taxon>
        <taxon>Polyangiales</taxon>
        <taxon>Labilitrichaceae</taxon>
        <taxon>Labilithrix</taxon>
    </lineage>
</organism>
<keyword evidence="2" id="KW-0732">Signal</keyword>
<dbReference type="STRING" id="1391654.AKJ09_07358"/>
<dbReference type="AlphaFoldDB" id="A0A0K1Q5L7"/>
<dbReference type="PROSITE" id="PS51257">
    <property type="entry name" value="PROKAR_LIPOPROTEIN"/>
    <property type="match status" value="1"/>
</dbReference>
<name>A0A0K1Q5L7_9BACT</name>
<dbReference type="Proteomes" id="UP000064967">
    <property type="component" value="Chromosome"/>
</dbReference>
<evidence type="ECO:0000256" key="2">
    <source>
        <dbReference type="SAM" id="SignalP"/>
    </source>
</evidence>
<evidence type="ECO:0000313" key="3">
    <source>
        <dbReference type="EMBL" id="AKV00695.1"/>
    </source>
</evidence>
<feature type="compositionally biased region" description="Low complexity" evidence="1">
    <location>
        <begin position="38"/>
        <end position="51"/>
    </location>
</feature>
<feature type="signal peptide" evidence="2">
    <location>
        <begin position="1"/>
        <end position="21"/>
    </location>
</feature>
<dbReference type="RefSeq" id="WP_146651939.1">
    <property type="nucleotide sequence ID" value="NZ_CP012333.1"/>
</dbReference>
<evidence type="ECO:0000256" key="1">
    <source>
        <dbReference type="SAM" id="MobiDB-lite"/>
    </source>
</evidence>
<feature type="region of interest" description="Disordered" evidence="1">
    <location>
        <begin position="24"/>
        <end position="51"/>
    </location>
</feature>
<dbReference type="KEGG" id="llu:AKJ09_07358"/>
<accession>A0A0K1Q5L7</accession>
<evidence type="ECO:0000313" key="4">
    <source>
        <dbReference type="Proteomes" id="UP000064967"/>
    </source>
</evidence>
<evidence type="ECO:0008006" key="5">
    <source>
        <dbReference type="Google" id="ProtNLM"/>
    </source>
</evidence>
<protein>
    <recommendedName>
        <fullName evidence="5">Type IV fimbrial biogenesis protein PilY1</fullName>
    </recommendedName>
</protein>
<dbReference type="OrthoDB" id="53254at2"/>
<sequence length="432" mass="46192">MKGRVLLACTSAALGAAVACAASAENDGAPPSQPDSGVTVPADSAASDVSTSDVDRSNAVLCSEAGWCATPLPDADLIFKDIWPLAGRAFAIAESPTLGIRILEWEDAAAQWKYIDDNSQNESGLATWAGHIWAPDENDVYFGAAPGTIYHGKRPVPPATSWAWSHQTLEDHSPDVNPNHDHGYPTFPVLETGYPALGAWGIGGDLYAWYANTIYRWRNDDAGAPAWIAEHVIDDVDVPDEHLFFVGAAGTTRDDVWFVGVRDGALSGGGSCPIIVRKSAADGYRRIADGITTFGCDERPGFTWINGGKAARGWLTDLQALPGNRFVGRKGTGAIAQIAALGDTYEVAYSIVPFDLMAMNLYSLYTPADGQVWMSGWGLVVRGDDIWDGGTFGLSTVSLNGPINRPMYRVRGTSNTNLWAVGVRYALHKTTP</sequence>
<feature type="chain" id="PRO_5005466631" description="Type IV fimbrial biogenesis protein PilY1" evidence="2">
    <location>
        <begin position="22"/>
        <end position="432"/>
    </location>
</feature>
<reference evidence="3 4" key="1">
    <citation type="submission" date="2015-08" db="EMBL/GenBank/DDBJ databases">
        <authorList>
            <person name="Babu N.S."/>
            <person name="Beckwith C.J."/>
            <person name="Beseler K.G."/>
            <person name="Brison A."/>
            <person name="Carone J.V."/>
            <person name="Caskin T.P."/>
            <person name="Diamond M."/>
            <person name="Durham M.E."/>
            <person name="Foxe J.M."/>
            <person name="Go M."/>
            <person name="Henderson B.A."/>
            <person name="Jones I.B."/>
            <person name="McGettigan J.A."/>
            <person name="Micheletti S.J."/>
            <person name="Nasrallah M.E."/>
            <person name="Ortiz D."/>
            <person name="Piller C.R."/>
            <person name="Privatt S.R."/>
            <person name="Schneider S.L."/>
            <person name="Sharp S."/>
            <person name="Smith T.C."/>
            <person name="Stanton J.D."/>
            <person name="Ullery H.E."/>
            <person name="Wilson R.J."/>
            <person name="Serrano M.G."/>
            <person name="Buck G."/>
            <person name="Lee V."/>
            <person name="Wang Y."/>
            <person name="Carvalho R."/>
            <person name="Voegtly L."/>
            <person name="Shi R."/>
            <person name="Duckworth R."/>
            <person name="Johnson A."/>
            <person name="Loviza R."/>
            <person name="Walstead R."/>
            <person name="Shah Z."/>
            <person name="Kiflezghi M."/>
            <person name="Wade K."/>
            <person name="Ball S.L."/>
            <person name="Bradley K.W."/>
            <person name="Asai D.J."/>
            <person name="Bowman C.A."/>
            <person name="Russell D.A."/>
            <person name="Pope W.H."/>
            <person name="Jacobs-Sera D."/>
            <person name="Hendrix R.W."/>
            <person name="Hatfull G.F."/>
        </authorList>
    </citation>
    <scope>NUCLEOTIDE SEQUENCE [LARGE SCALE GENOMIC DNA]</scope>
    <source>
        <strain evidence="3 4">DSM 27648</strain>
    </source>
</reference>
<gene>
    <name evidence="3" type="ORF">AKJ09_07358</name>
</gene>
<dbReference type="EMBL" id="CP012333">
    <property type="protein sequence ID" value="AKV00695.1"/>
    <property type="molecule type" value="Genomic_DNA"/>
</dbReference>
<proteinExistence type="predicted"/>